<dbReference type="Proteomes" id="UP000297693">
    <property type="component" value="Unassembled WGS sequence"/>
</dbReference>
<sequence>MNILSFWKSNMNNTVSYLLMIFCAHIYFSCKHLNSDTEKMLTLLPNDESPKVLSAIPGMGDTGLPRSQKIVILFDKPMNVNSCVQSFSIAPNTQGYFELTDYSLTFTPSTSWNYGTYTYTLTKNCESKSGSDLREIQSASFSIGEAGTAGSYPALSEVLIHTGTTEGCNGDSPTQSNLLSDSLTNVCMGTPIGNTIIFRFSRPMDKQATMAALVFSPSLMGSYTWISDTVLRVLPDFPFVYKTRIHFNLSTQSTDVQGIKLQAPVSGSFYVGTGNLLPVISSLTLKADTLSNCLQGVAASADLTTTAIANACLGNPTSNPIRITFSRAMNQIQTQASITISPNLTGTYSWSTDNRSLTFVPDVKLSYGTRYTVSVGTGAVTVDRVYVEAASIYSFAAGGRANEAPTVQAIGVASQGCATSLPGTGNALGGNWLSGHCFWDHTLPLLSASAYQFRAGDSGSGSIGSSASCADSNTDNFRIIFSNYMDLNQTVNAIRLRRLSPPGTILQLASWNWEDCQSSYPYGCRVINLIFSELEASCNGSSAFGNASTLGDFNLLRSDDTQSGYPFYMITVDTTARDVLQVPLSSSFHFSMEAK</sequence>
<dbReference type="Gene3D" id="2.60.40.3710">
    <property type="match status" value="3"/>
</dbReference>
<evidence type="ECO:0000259" key="2">
    <source>
        <dbReference type="Pfam" id="PF13205"/>
    </source>
</evidence>
<feature type="domain" description="SbsA Ig-like" evidence="2">
    <location>
        <begin position="48"/>
        <end position="142"/>
    </location>
</feature>
<organism evidence="3 4">
    <name type="scientific">Leptospira ognonensis</name>
    <dbReference type="NCBI Taxonomy" id="2484945"/>
    <lineage>
        <taxon>Bacteria</taxon>
        <taxon>Pseudomonadati</taxon>
        <taxon>Spirochaetota</taxon>
        <taxon>Spirochaetia</taxon>
        <taxon>Leptospirales</taxon>
        <taxon>Leptospiraceae</taxon>
        <taxon>Leptospira</taxon>
    </lineage>
</organism>
<reference evidence="3" key="1">
    <citation type="journal article" date="2019" name="PLoS Negl. Trop. Dis.">
        <title>Revisiting the worldwide diversity of Leptospira species in the environment.</title>
        <authorList>
            <person name="Vincent A.T."/>
            <person name="Schiettekatte O."/>
            <person name="Bourhy P."/>
            <person name="Veyrier F.J."/>
            <person name="Picardeau M."/>
        </authorList>
    </citation>
    <scope>NUCLEOTIDE SEQUENCE [LARGE SCALE GENOMIC DNA]</scope>
    <source>
        <strain evidence="3">201702476</strain>
    </source>
</reference>
<dbReference type="InterPro" id="IPR032812">
    <property type="entry name" value="SbsA_Ig"/>
</dbReference>
<dbReference type="AlphaFoldDB" id="A0A4R9K930"/>
<feature type="domain" description="SbsA Ig-like" evidence="2">
    <location>
        <begin position="303"/>
        <end position="381"/>
    </location>
</feature>
<comment type="caution">
    <text evidence="3">The sequence shown here is derived from an EMBL/GenBank/DDBJ whole genome shotgun (WGS) entry which is preliminary data.</text>
</comment>
<name>A0A4R9K930_9LEPT</name>
<proteinExistence type="predicted"/>
<dbReference type="OrthoDB" id="343030at2"/>
<keyword evidence="1" id="KW-0732">Signal</keyword>
<dbReference type="RefSeq" id="WP_135622839.1">
    <property type="nucleotide sequence ID" value="NZ_RQGD01000020.1"/>
</dbReference>
<dbReference type="EMBL" id="RQGD01000020">
    <property type="protein sequence ID" value="TGL61197.1"/>
    <property type="molecule type" value="Genomic_DNA"/>
</dbReference>
<accession>A0A4R9K930</accession>
<dbReference type="Pfam" id="PF13205">
    <property type="entry name" value="Big_5"/>
    <property type="match status" value="2"/>
</dbReference>
<keyword evidence="4" id="KW-1185">Reference proteome</keyword>
<gene>
    <name evidence="3" type="ORF">EHQ58_05295</name>
</gene>
<evidence type="ECO:0000256" key="1">
    <source>
        <dbReference type="ARBA" id="ARBA00022729"/>
    </source>
</evidence>
<evidence type="ECO:0000313" key="4">
    <source>
        <dbReference type="Proteomes" id="UP000297693"/>
    </source>
</evidence>
<evidence type="ECO:0000313" key="3">
    <source>
        <dbReference type="EMBL" id="TGL61197.1"/>
    </source>
</evidence>
<protein>
    <recommendedName>
        <fullName evidence="2">SbsA Ig-like domain-containing protein</fullName>
    </recommendedName>
</protein>